<keyword evidence="4" id="KW-0560">Oxidoreductase</keyword>
<dbReference type="InterPro" id="IPR037396">
    <property type="entry name" value="FMN_HAD"/>
</dbReference>
<comment type="cofactor">
    <cofactor evidence="1">
        <name>FMN</name>
        <dbReference type="ChEBI" id="CHEBI:58210"/>
    </cofactor>
</comment>
<feature type="active site" description="Proton acceptor" evidence="6">
    <location>
        <position position="285"/>
    </location>
</feature>
<dbReference type="PROSITE" id="PS00557">
    <property type="entry name" value="FMN_HYDROXY_ACID_DH_1"/>
    <property type="match status" value="1"/>
</dbReference>
<dbReference type="InterPro" id="IPR012133">
    <property type="entry name" value="Alpha-hydoxy_acid_DH_FMN"/>
</dbReference>
<comment type="caution">
    <text evidence="9">The sequence shown here is derived from an EMBL/GenBank/DDBJ whole genome shotgun (WGS) entry which is preliminary data.</text>
</comment>
<feature type="binding site" evidence="7">
    <location>
        <position position="285"/>
    </location>
    <ligand>
        <name>glyoxylate</name>
        <dbReference type="ChEBI" id="CHEBI:36655"/>
    </ligand>
</feature>
<dbReference type="PANTHER" id="PTHR10578:SF107">
    <property type="entry name" value="2-HYDROXYACID OXIDASE 1"/>
    <property type="match status" value="1"/>
</dbReference>
<protein>
    <submittedName>
        <fullName evidence="9">Alpha-hydroxy-acid oxidizing enzyme</fullName>
    </submittedName>
</protein>
<dbReference type="OrthoDB" id="8717062at2"/>
<dbReference type="GO" id="GO:0010181">
    <property type="term" value="F:FMN binding"/>
    <property type="evidence" value="ECO:0007669"/>
    <property type="project" value="InterPro"/>
</dbReference>
<dbReference type="Gene3D" id="3.20.20.70">
    <property type="entry name" value="Aldolase class I"/>
    <property type="match status" value="1"/>
</dbReference>
<dbReference type="InterPro" id="IPR008259">
    <property type="entry name" value="FMN_hydac_DH_AS"/>
</dbReference>
<evidence type="ECO:0000256" key="1">
    <source>
        <dbReference type="ARBA" id="ARBA00001917"/>
    </source>
</evidence>
<keyword evidence="3 7" id="KW-0288">FMN</keyword>
<name>A0A2N4U6S8_9BURK</name>
<dbReference type="PIRSF" id="PIRSF000138">
    <property type="entry name" value="Al-hdrx_acd_dh"/>
    <property type="match status" value="1"/>
</dbReference>
<dbReference type="SUPFAM" id="SSF51395">
    <property type="entry name" value="FMN-linked oxidoreductases"/>
    <property type="match status" value="1"/>
</dbReference>
<dbReference type="GO" id="GO:0009060">
    <property type="term" value="P:aerobic respiration"/>
    <property type="evidence" value="ECO:0007669"/>
    <property type="project" value="TreeGrafter"/>
</dbReference>
<evidence type="ECO:0000256" key="5">
    <source>
        <dbReference type="ARBA" id="ARBA00024042"/>
    </source>
</evidence>
<gene>
    <name evidence="9" type="ORF">CR159_06755</name>
</gene>
<sequence length="400" mass="43422">MMYSKKRLERLLCLDDFEIAAQRFLPRAIFGYVSGATETNSSFRDNREAFAELGFIPRVLCDVSKVSTEVTLWGDTYASPFGIAPMGISAMSAYRGDCVLAQSALSRNLPMIMSGSSLTPLEEVARIGKNVWFQAYLPGSEEQIVGLIERVAAAGYEKLVITVDTPVAANRENNVRAGFSTPLRPTLKLMLDGACHPGWTVGTFLRTLYRSGIPHFENNYAARGVPIISRNVLRDFSDRGHLNWEHLKLIRKLWAGKLIVKGIMAAEDAKLAVDYGADAVIVSNHGGRQLDGTVSPLRVLPGIVAACPTIPVMMDSGIRRGTDVLKAMALGAKFVFVGRPFGYAAAIGGEKGVHHALDLLSAEVRRNTAMLGVTDVKAVGRKSIRALSTSSVFARHLDAI</sequence>
<feature type="binding site" evidence="7">
    <location>
        <begin position="338"/>
        <end position="339"/>
    </location>
    <ligand>
        <name>FMN</name>
        <dbReference type="ChEBI" id="CHEBI:58210"/>
    </ligand>
</feature>
<feature type="binding site" evidence="7">
    <location>
        <position position="162"/>
    </location>
    <ligand>
        <name>FMN</name>
        <dbReference type="ChEBI" id="CHEBI:58210"/>
    </ligand>
</feature>
<dbReference type="EMBL" id="PDNW01000004">
    <property type="protein sequence ID" value="PLC50697.1"/>
    <property type="molecule type" value="Genomic_DNA"/>
</dbReference>
<evidence type="ECO:0000256" key="3">
    <source>
        <dbReference type="ARBA" id="ARBA00022643"/>
    </source>
</evidence>
<reference evidence="9 10" key="1">
    <citation type="submission" date="2017-10" db="EMBL/GenBank/DDBJ databases">
        <title>Two draft genome sequences of Pusillimonas sp. strains isolated from a nitrate- and radionuclide-contaminated groundwater in Russia.</title>
        <authorList>
            <person name="Grouzdev D.S."/>
            <person name="Tourova T.P."/>
            <person name="Goeva M.A."/>
            <person name="Babich T.L."/>
            <person name="Sokolova D.S."/>
            <person name="Abdullin R."/>
            <person name="Poltaraus A.B."/>
            <person name="Toshchakov S.V."/>
            <person name="Nazina T.N."/>
        </authorList>
    </citation>
    <scope>NUCLEOTIDE SEQUENCE [LARGE SCALE GENOMIC DNA]</scope>
    <source>
        <strain evidence="9 10">JR1/69-3-13</strain>
    </source>
</reference>
<dbReference type="GO" id="GO:0005886">
    <property type="term" value="C:plasma membrane"/>
    <property type="evidence" value="ECO:0007669"/>
    <property type="project" value="TreeGrafter"/>
</dbReference>
<dbReference type="GO" id="GO:0004459">
    <property type="term" value="F:L-lactate dehydrogenase (NAD+) activity"/>
    <property type="evidence" value="ECO:0007669"/>
    <property type="project" value="TreeGrafter"/>
</dbReference>
<accession>A0A2N4U6S8</accession>
<feature type="binding site" evidence="7">
    <location>
        <begin position="85"/>
        <end position="87"/>
    </location>
    <ligand>
        <name>FMN</name>
        <dbReference type="ChEBI" id="CHEBI:58210"/>
    </ligand>
</feature>
<feature type="binding site" evidence="7">
    <location>
        <position position="171"/>
    </location>
    <ligand>
        <name>glyoxylate</name>
        <dbReference type="ChEBI" id="CHEBI:36655"/>
    </ligand>
</feature>
<feature type="binding site" evidence="7">
    <location>
        <position position="136"/>
    </location>
    <ligand>
        <name>glyoxylate</name>
        <dbReference type="ChEBI" id="CHEBI:36655"/>
    </ligand>
</feature>
<feature type="domain" description="FMN hydroxy acid dehydrogenase" evidence="8">
    <location>
        <begin position="6"/>
        <end position="389"/>
    </location>
</feature>
<evidence type="ECO:0000256" key="6">
    <source>
        <dbReference type="PIRSR" id="PIRSR000138-1"/>
    </source>
</evidence>
<dbReference type="Proteomes" id="UP000234190">
    <property type="component" value="Unassembled WGS sequence"/>
</dbReference>
<evidence type="ECO:0000256" key="2">
    <source>
        <dbReference type="ARBA" id="ARBA00022630"/>
    </source>
</evidence>
<dbReference type="PROSITE" id="PS51349">
    <property type="entry name" value="FMN_HYDROXY_ACID_DH_2"/>
    <property type="match status" value="1"/>
</dbReference>
<evidence type="ECO:0000256" key="4">
    <source>
        <dbReference type="ARBA" id="ARBA00023002"/>
    </source>
</evidence>
<dbReference type="Pfam" id="PF01070">
    <property type="entry name" value="FMN_dh"/>
    <property type="match status" value="1"/>
</dbReference>
<proteinExistence type="inferred from homology"/>
<dbReference type="PANTHER" id="PTHR10578">
    <property type="entry name" value="S -2-HYDROXY-ACID OXIDASE-RELATED"/>
    <property type="match status" value="1"/>
</dbReference>
<evidence type="ECO:0000259" key="8">
    <source>
        <dbReference type="PROSITE" id="PS51349"/>
    </source>
</evidence>
<evidence type="ECO:0000313" key="10">
    <source>
        <dbReference type="Proteomes" id="UP000234190"/>
    </source>
</evidence>
<keyword evidence="2 7" id="KW-0285">Flavoprotein</keyword>
<evidence type="ECO:0000313" key="9">
    <source>
        <dbReference type="EMBL" id="PLC50697.1"/>
    </source>
</evidence>
<feature type="binding site" evidence="7">
    <location>
        <position position="261"/>
    </location>
    <ligand>
        <name>FMN</name>
        <dbReference type="ChEBI" id="CHEBI:58210"/>
    </ligand>
</feature>
<dbReference type="CDD" id="cd02809">
    <property type="entry name" value="alpha_hydroxyacid_oxid_FMN"/>
    <property type="match status" value="1"/>
</dbReference>
<evidence type="ECO:0000256" key="7">
    <source>
        <dbReference type="PIRSR" id="PIRSR000138-2"/>
    </source>
</evidence>
<keyword evidence="10" id="KW-1185">Reference proteome</keyword>
<comment type="similarity">
    <text evidence="5">Belongs to the FMN-dependent alpha-hydroxy acid dehydrogenase family.</text>
</comment>
<dbReference type="AlphaFoldDB" id="A0A2N4U6S8"/>
<feature type="binding site" evidence="7">
    <location>
        <position position="134"/>
    </location>
    <ligand>
        <name>FMN</name>
        <dbReference type="ChEBI" id="CHEBI:58210"/>
    </ligand>
</feature>
<dbReference type="InterPro" id="IPR013785">
    <property type="entry name" value="Aldolase_TIM"/>
</dbReference>
<feature type="binding site" evidence="7">
    <location>
        <position position="114"/>
    </location>
    <ligand>
        <name>FMN</name>
        <dbReference type="ChEBI" id="CHEBI:58210"/>
    </ligand>
</feature>
<feature type="binding site" evidence="7">
    <location>
        <position position="283"/>
    </location>
    <ligand>
        <name>FMN</name>
        <dbReference type="ChEBI" id="CHEBI:58210"/>
    </ligand>
</feature>
<feature type="binding site" evidence="7">
    <location>
        <position position="288"/>
    </location>
    <ligand>
        <name>glyoxylate</name>
        <dbReference type="ChEBI" id="CHEBI:36655"/>
    </ligand>
</feature>
<feature type="binding site" evidence="7">
    <location>
        <begin position="315"/>
        <end position="319"/>
    </location>
    <ligand>
        <name>FMN</name>
        <dbReference type="ChEBI" id="CHEBI:58210"/>
    </ligand>
</feature>
<organism evidence="9 10">
    <name type="scientific">Pollutimonas subterranea</name>
    <dbReference type="NCBI Taxonomy" id="2045210"/>
    <lineage>
        <taxon>Bacteria</taxon>
        <taxon>Pseudomonadati</taxon>
        <taxon>Pseudomonadota</taxon>
        <taxon>Betaproteobacteria</taxon>
        <taxon>Burkholderiales</taxon>
        <taxon>Alcaligenaceae</taxon>
        <taxon>Pollutimonas</taxon>
    </lineage>
</organism>
<feature type="binding site" evidence="7">
    <location>
        <position position="32"/>
    </location>
    <ligand>
        <name>glyoxylate</name>
        <dbReference type="ChEBI" id="CHEBI:36655"/>
    </ligand>
</feature>
<dbReference type="InterPro" id="IPR000262">
    <property type="entry name" value="FMN-dep_DH"/>
</dbReference>